<proteinExistence type="predicted"/>
<keyword evidence="2" id="KW-1185">Reference proteome</keyword>
<comment type="caution">
    <text evidence="1">The sequence shown here is derived from an EMBL/GenBank/DDBJ whole genome shotgun (WGS) entry which is preliminary data.</text>
</comment>
<gene>
    <name evidence="1" type="ORF">ETSY1_44695</name>
</gene>
<protein>
    <submittedName>
        <fullName evidence="1">Uncharacterized protein</fullName>
    </submittedName>
</protein>
<evidence type="ECO:0000313" key="2">
    <source>
        <dbReference type="Proteomes" id="UP000019141"/>
    </source>
</evidence>
<dbReference type="EMBL" id="AZHW01001597">
    <property type="protein sequence ID" value="ETW92205.1"/>
    <property type="molecule type" value="Genomic_DNA"/>
</dbReference>
<dbReference type="HOGENOM" id="CLU_187466_0_0_7"/>
<reference evidence="1 2" key="1">
    <citation type="journal article" date="2014" name="Nature">
        <title>An environmental bacterial taxon with a large and distinct metabolic repertoire.</title>
        <authorList>
            <person name="Wilson M.C."/>
            <person name="Mori T."/>
            <person name="Ruckert C."/>
            <person name="Uria A.R."/>
            <person name="Helf M.J."/>
            <person name="Takada K."/>
            <person name="Gernert C."/>
            <person name="Steffens U.A."/>
            <person name="Heycke N."/>
            <person name="Schmitt S."/>
            <person name="Rinke C."/>
            <person name="Helfrich E.J."/>
            <person name="Brachmann A.O."/>
            <person name="Gurgui C."/>
            <person name="Wakimoto T."/>
            <person name="Kracht M."/>
            <person name="Crusemann M."/>
            <person name="Hentschel U."/>
            <person name="Abe I."/>
            <person name="Matsunaga S."/>
            <person name="Kalinowski J."/>
            <person name="Takeyama H."/>
            <person name="Piel J."/>
        </authorList>
    </citation>
    <scope>NUCLEOTIDE SEQUENCE [LARGE SCALE GENOMIC DNA]</scope>
    <source>
        <strain evidence="2">TSY1</strain>
    </source>
</reference>
<organism evidence="1 2">
    <name type="scientific">Entotheonella factor</name>
    <dbReference type="NCBI Taxonomy" id="1429438"/>
    <lineage>
        <taxon>Bacteria</taxon>
        <taxon>Pseudomonadati</taxon>
        <taxon>Nitrospinota/Tectimicrobiota group</taxon>
        <taxon>Candidatus Tectimicrobiota</taxon>
        <taxon>Candidatus Entotheonellia</taxon>
        <taxon>Candidatus Entotheonellales</taxon>
        <taxon>Candidatus Entotheonellaceae</taxon>
        <taxon>Candidatus Entotheonella</taxon>
    </lineage>
</organism>
<name>W4L3F5_ENTF1</name>
<dbReference type="AlphaFoldDB" id="W4L3F5"/>
<evidence type="ECO:0000313" key="1">
    <source>
        <dbReference type="EMBL" id="ETW92205.1"/>
    </source>
</evidence>
<accession>W4L3F5</accession>
<sequence>MQICSNRDEKTGTDHGFAFKKSVAVSVSRLRSSRPRECILRSSKRQGVDVTMIMDHGATPIRMAVPLAIPISSHLPTVVNI</sequence>
<dbReference type="Proteomes" id="UP000019141">
    <property type="component" value="Unassembled WGS sequence"/>
</dbReference>